<protein>
    <submittedName>
        <fullName evidence="1 2">ORF104</fullName>
    </submittedName>
</protein>
<dbReference type="EMBL" id="KJ909666">
    <property type="protein sequence ID" value="AIG63145.1"/>
    <property type="molecule type" value="Genomic_DNA"/>
</dbReference>
<dbReference type="EMBL" id="KU738903">
    <property type="protein sequence ID" value="AMN16283.1"/>
    <property type="molecule type" value="Genomic_DNA"/>
</dbReference>
<evidence type="ECO:0000313" key="3">
    <source>
        <dbReference type="EMBL" id="AMN15594.1"/>
    </source>
</evidence>
<evidence type="ECO:0000313" key="8">
    <source>
        <dbReference type="EMBL" id="AMN16283.1"/>
    </source>
</evidence>
<dbReference type="EMBL" id="KU738904">
    <property type="protein sequence ID" value="AMN16422.1"/>
    <property type="molecule type" value="Genomic_DNA"/>
</dbReference>
<dbReference type="EMBL" id="KU738898">
    <property type="protein sequence ID" value="AMN15594.1"/>
    <property type="molecule type" value="Genomic_DNA"/>
</dbReference>
<gene>
    <name evidence="1" type="ORF">HaSNPV-AC53_104</name>
</gene>
<reference evidence="2" key="2">
    <citation type="journal article" date="2016" name="Genome Announc.">
        <title>Complete Genome Sequences of Seven Helicoverpa armigera SNPV-AC53-Derived Strains.</title>
        <authorList>
            <person name="Noune C."/>
            <person name="Hauxwell C."/>
        </authorList>
    </citation>
    <scope>NUCLEOTIDE SEQUENCE</scope>
    <source>
        <strain evidence="2">AC53C3</strain>
        <strain evidence="3">AC53C5</strain>
        <strain evidence="4">AC53C6</strain>
        <strain evidence="5">AC53C9</strain>
        <strain evidence="6">AC53T2</strain>
        <strain evidence="9">AC53T5</strain>
    </source>
</reference>
<evidence type="ECO:0000313" key="7">
    <source>
        <dbReference type="EMBL" id="AMN16146.1"/>
    </source>
</evidence>
<proteinExistence type="predicted"/>
<evidence type="ECO:0000313" key="2">
    <source>
        <dbReference type="EMBL" id="AMN15456.1"/>
    </source>
</evidence>
<dbReference type="EMBL" id="KU738902">
    <property type="protein sequence ID" value="AMN16146.1"/>
    <property type="molecule type" value="Genomic_DNA"/>
</dbReference>
<name>A0A075TP36_9ABAC</name>
<dbReference type="EMBL" id="KU738897">
    <property type="protein sequence ID" value="AMN15456.1"/>
    <property type="molecule type" value="Genomic_DNA"/>
</dbReference>
<reference evidence="1" key="1">
    <citation type="journal article" date="2015" name="Genome Announc.">
        <title>Complete Genome Sequences of Helicoverpa armigera Single Nucleopolyhedrovirus Strains AC53 and H25EA1 from Australia.</title>
        <authorList>
            <person name="Noune C."/>
            <person name="Hauxwell C."/>
        </authorList>
    </citation>
    <scope>NUCLEOTIDE SEQUENCE</scope>
    <source>
        <strain evidence="1">AC53</strain>
    </source>
</reference>
<evidence type="ECO:0000313" key="4">
    <source>
        <dbReference type="EMBL" id="AMN15732.1"/>
    </source>
</evidence>
<reference evidence="1" key="3">
    <citation type="submission" date="2016-08" db="EMBL/GenBank/DDBJ databases">
        <authorList>
            <person name="Seilhamer J.J."/>
        </authorList>
    </citation>
    <scope>NUCLEOTIDE SEQUENCE</scope>
    <source>
        <strain evidence="1">AC53</strain>
        <strain evidence="7">AC53T4.1</strain>
        <strain evidence="8">AC53T4.2</strain>
    </source>
</reference>
<sequence length="110" mass="12793">MEKHQMDLYNALMQHKTKMTSLKQLCLEALAEQHIRHRLQIPKHTVNVCVNDETTVSVLCYPNSQTKHGLLIRKPVKDLFFDNDHDCVQCIIPSCVNNDVCNNIVLNHWQ</sequence>
<evidence type="ECO:0000313" key="5">
    <source>
        <dbReference type="EMBL" id="AMN15870.1"/>
    </source>
</evidence>
<evidence type="ECO:0000313" key="9">
    <source>
        <dbReference type="EMBL" id="AMN16422.1"/>
    </source>
</evidence>
<accession>A0A075TP36</accession>
<evidence type="ECO:0000313" key="6">
    <source>
        <dbReference type="EMBL" id="AMN16008.1"/>
    </source>
</evidence>
<organism evidence="1">
    <name type="scientific">Helicoverpa SNPV AC53</name>
    <dbReference type="NCBI Taxonomy" id="1569367"/>
    <lineage>
        <taxon>Viruses</taxon>
        <taxon>Viruses incertae sedis</taxon>
        <taxon>Naldaviricetes</taxon>
        <taxon>Lefavirales</taxon>
        <taxon>Baculoviridae</taxon>
        <taxon>Alphabaculovirus</taxon>
        <taxon>Alphabaculovirus helarmigerae</taxon>
    </lineage>
</organism>
<dbReference type="EMBL" id="KU738899">
    <property type="protein sequence ID" value="AMN15732.1"/>
    <property type="molecule type" value="Genomic_DNA"/>
</dbReference>
<dbReference type="EMBL" id="KU738901">
    <property type="protein sequence ID" value="AMN16008.1"/>
    <property type="molecule type" value="Genomic_DNA"/>
</dbReference>
<evidence type="ECO:0000313" key="1">
    <source>
        <dbReference type="EMBL" id="AIG63145.1"/>
    </source>
</evidence>
<dbReference type="EMBL" id="KU738900">
    <property type="protein sequence ID" value="AMN15870.1"/>
    <property type="molecule type" value="Genomic_DNA"/>
</dbReference>